<accession>A0ABX9E7C2</accession>
<feature type="transmembrane region" description="Helical" evidence="1">
    <location>
        <begin position="58"/>
        <end position="79"/>
    </location>
</feature>
<feature type="transmembrane region" description="Helical" evidence="1">
    <location>
        <begin position="188"/>
        <end position="208"/>
    </location>
</feature>
<evidence type="ECO:0000256" key="1">
    <source>
        <dbReference type="SAM" id="Phobius"/>
    </source>
</evidence>
<name>A0ABX9E7C2_9PSEU</name>
<dbReference type="RefSeq" id="WP_112228796.1">
    <property type="nucleotide sequence ID" value="NZ_QLTT01000006.1"/>
</dbReference>
<gene>
    <name evidence="2" type="ORF">C8D87_106199</name>
</gene>
<comment type="caution">
    <text evidence="2">The sequence shown here is derived from an EMBL/GenBank/DDBJ whole genome shotgun (WGS) entry which is preliminary data.</text>
</comment>
<keyword evidence="3" id="KW-1185">Reference proteome</keyword>
<feature type="transmembrane region" description="Helical" evidence="1">
    <location>
        <begin position="166"/>
        <end position="182"/>
    </location>
</feature>
<protein>
    <submittedName>
        <fullName evidence="2">Uncharacterized protein DUF998</fullName>
    </submittedName>
</protein>
<dbReference type="Proteomes" id="UP000248714">
    <property type="component" value="Unassembled WGS sequence"/>
</dbReference>
<dbReference type="InterPro" id="IPR009339">
    <property type="entry name" value="DUF998"/>
</dbReference>
<feature type="transmembrane region" description="Helical" evidence="1">
    <location>
        <begin position="91"/>
        <end position="111"/>
    </location>
</feature>
<evidence type="ECO:0000313" key="2">
    <source>
        <dbReference type="EMBL" id="RAS63798.1"/>
    </source>
</evidence>
<dbReference type="Pfam" id="PF06197">
    <property type="entry name" value="DUF998"/>
    <property type="match status" value="1"/>
</dbReference>
<sequence length="212" mass="21850">MVAVRTAPVARRSSGRLLIAGALAGPVFFTSVLAQMLSREGFDITRHPISQLSTGSLGWLQAATFVLAGLGCLALAAGVRRTLTEGAGRRVLPVFVGIFGAGLVAAGLFTMDPENGFPAGTPDGPVARMSWHSIVHSAAAAVAFTALAVAAIVLAVRYARLRQMRPAVLSGAAAVVLLLPMSPEFMSIQIAVNGLVAFTWTTVVALSLRSAA</sequence>
<feature type="transmembrane region" description="Helical" evidence="1">
    <location>
        <begin position="131"/>
        <end position="154"/>
    </location>
</feature>
<keyword evidence="1" id="KW-0812">Transmembrane</keyword>
<proteinExistence type="predicted"/>
<reference evidence="2 3" key="1">
    <citation type="submission" date="2018-06" db="EMBL/GenBank/DDBJ databases">
        <title>Genomic Encyclopedia of Type Strains, Phase IV (KMG-IV): sequencing the most valuable type-strain genomes for metagenomic binning, comparative biology and taxonomic classification.</title>
        <authorList>
            <person name="Goeker M."/>
        </authorList>
    </citation>
    <scope>NUCLEOTIDE SEQUENCE [LARGE SCALE GENOMIC DNA]</scope>
    <source>
        <strain evidence="2 3">DSM 45479</strain>
    </source>
</reference>
<keyword evidence="1" id="KW-0472">Membrane</keyword>
<keyword evidence="1" id="KW-1133">Transmembrane helix</keyword>
<evidence type="ECO:0000313" key="3">
    <source>
        <dbReference type="Proteomes" id="UP000248714"/>
    </source>
</evidence>
<organism evidence="2 3">
    <name type="scientific">Lentzea atacamensis</name>
    <dbReference type="NCBI Taxonomy" id="531938"/>
    <lineage>
        <taxon>Bacteria</taxon>
        <taxon>Bacillati</taxon>
        <taxon>Actinomycetota</taxon>
        <taxon>Actinomycetes</taxon>
        <taxon>Pseudonocardiales</taxon>
        <taxon>Pseudonocardiaceae</taxon>
        <taxon>Lentzea</taxon>
    </lineage>
</organism>
<dbReference type="EMBL" id="QLTT01000006">
    <property type="protein sequence ID" value="RAS63798.1"/>
    <property type="molecule type" value="Genomic_DNA"/>
</dbReference>